<name>A0A0S7ET22_9TELE</name>
<dbReference type="AlphaFoldDB" id="A0A0S7ET22"/>
<protein>
    <submittedName>
        <fullName evidence="3">ZDH14</fullName>
    </submittedName>
</protein>
<gene>
    <name evidence="3" type="primary">ZDH14</name>
</gene>
<keyword evidence="2" id="KW-0472">Membrane</keyword>
<accession>A0A0S7ET22</accession>
<dbReference type="EMBL" id="GBYX01475690">
    <property type="protein sequence ID" value="JAO05986.1"/>
    <property type="molecule type" value="Transcribed_RNA"/>
</dbReference>
<proteinExistence type="predicted"/>
<keyword evidence="2" id="KW-0812">Transmembrane</keyword>
<keyword evidence="2" id="KW-1133">Transmembrane helix</keyword>
<evidence type="ECO:0000313" key="3">
    <source>
        <dbReference type="EMBL" id="JAO05986.1"/>
    </source>
</evidence>
<feature type="transmembrane region" description="Helical" evidence="2">
    <location>
        <begin position="47"/>
        <end position="69"/>
    </location>
</feature>
<reference evidence="3" key="1">
    <citation type="submission" date="2014-12" db="EMBL/GenBank/DDBJ databases">
        <title>Parallel Evolution in Life History Adaptation Evident in the Tissue-Specific Poeciliopsis prolifica transcriptome.</title>
        <authorList>
            <person name="Jue N.K."/>
            <person name="Foley R.J."/>
            <person name="Obergfell C."/>
            <person name="Reznick D.N."/>
            <person name="O'Neill R.J."/>
            <person name="O'Neill M.J."/>
        </authorList>
    </citation>
    <scope>NUCLEOTIDE SEQUENCE</scope>
</reference>
<evidence type="ECO:0000256" key="1">
    <source>
        <dbReference type="SAM" id="MobiDB-lite"/>
    </source>
</evidence>
<sequence>MSCNAPPRSKCRHPNRDISFPDGGNESSPDENVSVCFRVVSRHVDSFTPLCTILEVVVCFFSVWSIVGLSGFHTYLISSNQTTNEDVSIPALPVRPVRPV</sequence>
<organism evidence="3">
    <name type="scientific">Poeciliopsis prolifica</name>
    <name type="common">blackstripe livebearer</name>
    <dbReference type="NCBI Taxonomy" id="188132"/>
    <lineage>
        <taxon>Eukaryota</taxon>
        <taxon>Metazoa</taxon>
        <taxon>Chordata</taxon>
        <taxon>Craniata</taxon>
        <taxon>Vertebrata</taxon>
        <taxon>Euteleostomi</taxon>
        <taxon>Actinopterygii</taxon>
        <taxon>Neopterygii</taxon>
        <taxon>Teleostei</taxon>
        <taxon>Neoteleostei</taxon>
        <taxon>Acanthomorphata</taxon>
        <taxon>Ovalentaria</taxon>
        <taxon>Atherinomorphae</taxon>
        <taxon>Cyprinodontiformes</taxon>
        <taxon>Poeciliidae</taxon>
        <taxon>Poeciliinae</taxon>
        <taxon>Poeciliopsis</taxon>
    </lineage>
</organism>
<evidence type="ECO:0000256" key="2">
    <source>
        <dbReference type="SAM" id="Phobius"/>
    </source>
</evidence>
<feature type="region of interest" description="Disordered" evidence="1">
    <location>
        <begin position="1"/>
        <end position="31"/>
    </location>
</feature>